<keyword evidence="2" id="KW-0808">Transferase</keyword>
<dbReference type="InterPro" id="IPR000182">
    <property type="entry name" value="GNAT_dom"/>
</dbReference>
<evidence type="ECO:0000313" key="2">
    <source>
        <dbReference type="EMBL" id="MFC0628139.1"/>
    </source>
</evidence>
<sequence>MRLTGAGVGLREFRPEDVDDVLAIIGDDRVTSWLSFDSRDRAQAVEMVTTVVARAQEVPRQEYYLAVTRAAPHDDRLIGFARLALDGVQAAKLGYAIAADHWGHGYATEAVRTMLVFGFGTLGLHRVSAAIGPENQSSIAVVKRLGLSYEGRIRHHVRTNGQWRDSLLYSILDEDWSRATRPTEFPS</sequence>
<comment type="caution">
    <text evidence="2">The sequence shown here is derived from an EMBL/GenBank/DDBJ whole genome shotgun (WGS) entry which is preliminary data.</text>
</comment>
<accession>A0ABV6QU21</accession>
<dbReference type="PANTHER" id="PTHR43792">
    <property type="entry name" value="GNAT FAMILY, PUTATIVE (AFU_ORTHOLOGUE AFUA_3G00765)-RELATED-RELATED"/>
    <property type="match status" value="1"/>
</dbReference>
<organism evidence="2 3">
    <name type="scientific">Kribbella deserti</name>
    <dbReference type="NCBI Taxonomy" id="1926257"/>
    <lineage>
        <taxon>Bacteria</taxon>
        <taxon>Bacillati</taxon>
        <taxon>Actinomycetota</taxon>
        <taxon>Actinomycetes</taxon>
        <taxon>Propionibacteriales</taxon>
        <taxon>Kribbellaceae</taxon>
        <taxon>Kribbella</taxon>
    </lineage>
</organism>
<dbReference type="EC" id="2.3.-.-" evidence="2"/>
<evidence type="ECO:0000259" key="1">
    <source>
        <dbReference type="PROSITE" id="PS51186"/>
    </source>
</evidence>
<feature type="domain" description="N-acetyltransferase" evidence="1">
    <location>
        <begin position="8"/>
        <end position="174"/>
    </location>
</feature>
<dbReference type="PROSITE" id="PS51186">
    <property type="entry name" value="GNAT"/>
    <property type="match status" value="1"/>
</dbReference>
<dbReference type="Gene3D" id="3.40.630.30">
    <property type="match status" value="1"/>
</dbReference>
<proteinExistence type="predicted"/>
<name>A0ABV6QU21_9ACTN</name>
<keyword evidence="3" id="KW-1185">Reference proteome</keyword>
<keyword evidence="2" id="KW-0012">Acyltransferase</keyword>
<dbReference type="InterPro" id="IPR016181">
    <property type="entry name" value="Acyl_CoA_acyltransferase"/>
</dbReference>
<gene>
    <name evidence="2" type="ORF">ACFFGN_28985</name>
</gene>
<dbReference type="Pfam" id="PF13302">
    <property type="entry name" value="Acetyltransf_3"/>
    <property type="match status" value="1"/>
</dbReference>
<dbReference type="EMBL" id="JBHLTC010000037">
    <property type="protein sequence ID" value="MFC0628139.1"/>
    <property type="molecule type" value="Genomic_DNA"/>
</dbReference>
<dbReference type="SUPFAM" id="SSF55729">
    <property type="entry name" value="Acyl-CoA N-acyltransferases (Nat)"/>
    <property type="match status" value="1"/>
</dbReference>
<evidence type="ECO:0000313" key="3">
    <source>
        <dbReference type="Proteomes" id="UP001589890"/>
    </source>
</evidence>
<dbReference type="Proteomes" id="UP001589890">
    <property type="component" value="Unassembled WGS sequence"/>
</dbReference>
<dbReference type="RefSeq" id="WP_380053789.1">
    <property type="nucleotide sequence ID" value="NZ_JBHLTC010000037.1"/>
</dbReference>
<dbReference type="InterPro" id="IPR051531">
    <property type="entry name" value="N-acetyltransferase"/>
</dbReference>
<reference evidence="2 3" key="1">
    <citation type="submission" date="2024-09" db="EMBL/GenBank/DDBJ databases">
        <authorList>
            <person name="Sun Q."/>
            <person name="Mori K."/>
        </authorList>
    </citation>
    <scope>NUCLEOTIDE SEQUENCE [LARGE SCALE GENOMIC DNA]</scope>
    <source>
        <strain evidence="2 3">CGMCC 1.15906</strain>
    </source>
</reference>
<protein>
    <submittedName>
        <fullName evidence="2">GNAT family N-acetyltransferase</fullName>
        <ecNumber evidence="2">2.3.-.-</ecNumber>
    </submittedName>
</protein>
<dbReference type="GO" id="GO:0016746">
    <property type="term" value="F:acyltransferase activity"/>
    <property type="evidence" value="ECO:0007669"/>
    <property type="project" value="UniProtKB-KW"/>
</dbReference>